<dbReference type="GeneID" id="94346754"/>
<evidence type="ECO:0000313" key="2">
    <source>
        <dbReference type="EMBL" id="TDH65706.1"/>
    </source>
</evidence>
<comment type="caution">
    <text evidence="2">The sequence shown here is derived from an EMBL/GenBank/DDBJ whole genome shotgun (WGS) entry which is preliminary data.</text>
</comment>
<name>A0A976FFJ4_BRELC</name>
<gene>
    <name evidence="2" type="ORF">CCR75_002986</name>
</gene>
<evidence type="ECO:0000313" key="3">
    <source>
        <dbReference type="Proteomes" id="UP000294530"/>
    </source>
</evidence>
<sequence length="110" mass="11681">MAEKDRPRSRATIAHLLSSHVRQERGIPRAAPAPPPASKPAEVGPPDQIRVDMPPPRTPIAVGQPSRYLDVTMAESTVTFGNTMRMGDLDGGSVTPPACAASVHIPEELP</sequence>
<protein>
    <submittedName>
        <fullName evidence="2">Uncharacterized protein</fullName>
    </submittedName>
</protein>
<dbReference type="EMBL" id="SHOA02000013">
    <property type="protein sequence ID" value="TDH65706.1"/>
    <property type="molecule type" value="Genomic_DNA"/>
</dbReference>
<evidence type="ECO:0000256" key="1">
    <source>
        <dbReference type="SAM" id="MobiDB-lite"/>
    </source>
</evidence>
<feature type="region of interest" description="Disordered" evidence="1">
    <location>
        <begin position="17"/>
        <end position="63"/>
    </location>
</feature>
<dbReference type="AlphaFoldDB" id="A0A976FFJ4"/>
<proteinExistence type="predicted"/>
<organism evidence="2 3">
    <name type="scientific">Bremia lactucae</name>
    <name type="common">Lettuce downy mildew</name>
    <dbReference type="NCBI Taxonomy" id="4779"/>
    <lineage>
        <taxon>Eukaryota</taxon>
        <taxon>Sar</taxon>
        <taxon>Stramenopiles</taxon>
        <taxon>Oomycota</taxon>
        <taxon>Peronosporomycetes</taxon>
        <taxon>Peronosporales</taxon>
        <taxon>Peronosporaceae</taxon>
        <taxon>Bremia</taxon>
    </lineage>
</organism>
<dbReference type="Proteomes" id="UP000294530">
    <property type="component" value="Unassembled WGS sequence"/>
</dbReference>
<reference evidence="2 3" key="1">
    <citation type="journal article" date="2021" name="Genome Biol.">
        <title>AFLAP: assembly-free linkage analysis pipeline using k-mers from genome sequencing data.</title>
        <authorList>
            <person name="Fletcher K."/>
            <person name="Zhang L."/>
            <person name="Gil J."/>
            <person name="Han R."/>
            <person name="Cavanaugh K."/>
            <person name="Michelmore R."/>
        </authorList>
    </citation>
    <scope>NUCLEOTIDE SEQUENCE [LARGE SCALE GENOMIC DNA]</scope>
    <source>
        <strain evidence="2 3">SF5</strain>
    </source>
</reference>
<keyword evidence="3" id="KW-1185">Reference proteome</keyword>
<dbReference type="RefSeq" id="XP_067815205.1">
    <property type="nucleotide sequence ID" value="XM_067961083.1"/>
</dbReference>
<dbReference type="KEGG" id="blac:94346754"/>
<accession>A0A976FFJ4</accession>